<evidence type="ECO:0000313" key="1">
    <source>
        <dbReference type="Proteomes" id="UP000887540"/>
    </source>
</evidence>
<sequence>MELIRRALFDRLVSIPVHEIPTDFDQPFVDKLIDSFFEEVNLSALDEIAKFLEDSKPDRPEFLWAIYLRIAHRTLKQKLEYKEPKEWETKICEFLKKHDSSFGSLQCDARLSSSPCTILQQLRLELFLLMQQNGIYIETLPFEVIHLLTQESTNIFIRPITGQLAITLIRNEISKIDRSEILSTLVENLLTSDYSIVENNISDVIVYFVENLSDEQKMAILKKLQEKSRAGLAFCKLTAKIIDSAFDFSWMKFELNCRATRIMVLQEIIVLGHSNLMEDLFNFYEDSELGQLFLYLETLPTEKLDANFLKGLIDRAMKFLQVSQKPFTNSAFLAMFKIMELCGFGPNDYIQVFNALKKWIQTNPQILGFPPVSMHEKILSDLELYSFLVQLISTGIYALDWETRDSSIEILSIVDINGQTGVEILTNPQILGFPPVSMHEKIFSDLELYSFLAQLISTGIYALDWETRDSSIEILSIVGTHGQIATDELLNRLLELAKTDECSYVRMDSLKYLVKKHPEELLKNVAELYQLNLDSDFRACLLDFLQNSNQDWSKSQDSLITIVQESLDHEDDPGVLEKVSTLCENFLSSKEASNKLRSLHLLLHSEIAIGHHERNQRKENLEDIRLQVEDMIETMEKTCQTGVDDCIIKECY</sequence>
<dbReference type="InterPro" id="IPR016024">
    <property type="entry name" value="ARM-type_fold"/>
</dbReference>
<accession>A0A914BXV1</accession>
<dbReference type="AlphaFoldDB" id="A0A914BXV1"/>
<evidence type="ECO:0000313" key="2">
    <source>
        <dbReference type="WBParaSite" id="ACRNAN_Path_1249.g4870.t3"/>
    </source>
</evidence>
<keyword evidence="1" id="KW-1185">Reference proteome</keyword>
<name>A0A914BXV1_9BILA</name>
<proteinExistence type="predicted"/>
<dbReference type="WBParaSite" id="ACRNAN_Path_1249.g4870.t3">
    <property type="protein sequence ID" value="ACRNAN_Path_1249.g4870.t3"/>
    <property type="gene ID" value="ACRNAN_Path_1249.g4870"/>
</dbReference>
<dbReference type="Proteomes" id="UP000887540">
    <property type="component" value="Unplaced"/>
</dbReference>
<organism evidence="1 2">
    <name type="scientific">Acrobeloides nanus</name>
    <dbReference type="NCBI Taxonomy" id="290746"/>
    <lineage>
        <taxon>Eukaryota</taxon>
        <taxon>Metazoa</taxon>
        <taxon>Ecdysozoa</taxon>
        <taxon>Nematoda</taxon>
        <taxon>Chromadorea</taxon>
        <taxon>Rhabditida</taxon>
        <taxon>Tylenchina</taxon>
        <taxon>Cephalobomorpha</taxon>
        <taxon>Cephaloboidea</taxon>
        <taxon>Cephalobidae</taxon>
        <taxon>Acrobeloides</taxon>
    </lineage>
</organism>
<reference evidence="2" key="1">
    <citation type="submission" date="2022-11" db="UniProtKB">
        <authorList>
            <consortium name="WormBaseParasite"/>
        </authorList>
    </citation>
    <scope>IDENTIFICATION</scope>
</reference>
<protein>
    <submittedName>
        <fullName evidence="2">Uncharacterized protein</fullName>
    </submittedName>
</protein>
<dbReference type="SUPFAM" id="SSF48371">
    <property type="entry name" value="ARM repeat"/>
    <property type="match status" value="1"/>
</dbReference>